<protein>
    <recommendedName>
        <fullName evidence="4">DDT domain-containing protein</fullName>
    </recommendedName>
</protein>
<accession>A0AA38LQ70</accession>
<dbReference type="Pfam" id="PF02791">
    <property type="entry name" value="DDT"/>
    <property type="match status" value="1"/>
</dbReference>
<evidence type="ECO:0000259" key="4">
    <source>
        <dbReference type="Pfam" id="PF02791"/>
    </source>
</evidence>
<dbReference type="GO" id="GO:0006355">
    <property type="term" value="P:regulation of DNA-templated transcription"/>
    <property type="evidence" value="ECO:0007669"/>
    <property type="project" value="InterPro"/>
</dbReference>
<dbReference type="GO" id="GO:0031213">
    <property type="term" value="C:RSF complex"/>
    <property type="evidence" value="ECO:0007669"/>
    <property type="project" value="InterPro"/>
</dbReference>
<dbReference type="InterPro" id="IPR018501">
    <property type="entry name" value="DDT_dom"/>
</dbReference>
<name>A0AA38LQ70_TAXCH</name>
<feature type="compositionally biased region" description="Acidic residues" evidence="3">
    <location>
        <begin position="552"/>
        <end position="568"/>
    </location>
</feature>
<reference evidence="5 6" key="1">
    <citation type="journal article" date="2021" name="Nat. Plants">
        <title>The Taxus genome provides insights into paclitaxel biosynthesis.</title>
        <authorList>
            <person name="Xiong X."/>
            <person name="Gou J."/>
            <person name="Liao Q."/>
            <person name="Li Y."/>
            <person name="Zhou Q."/>
            <person name="Bi G."/>
            <person name="Li C."/>
            <person name="Du R."/>
            <person name="Wang X."/>
            <person name="Sun T."/>
            <person name="Guo L."/>
            <person name="Liang H."/>
            <person name="Lu P."/>
            <person name="Wu Y."/>
            <person name="Zhang Z."/>
            <person name="Ro D.K."/>
            <person name="Shang Y."/>
            <person name="Huang S."/>
            <person name="Yan J."/>
        </authorList>
    </citation>
    <scope>NUCLEOTIDE SEQUENCE [LARGE SCALE GENOMIC DNA]</scope>
    <source>
        <strain evidence="5">Ta-2019</strain>
    </source>
</reference>
<feature type="region of interest" description="Disordered" evidence="3">
    <location>
        <begin position="1"/>
        <end position="35"/>
    </location>
</feature>
<gene>
    <name evidence="5" type="ORF">KI387_002773</name>
</gene>
<feature type="compositionally biased region" description="Low complexity" evidence="3">
    <location>
        <begin position="637"/>
        <end position="646"/>
    </location>
</feature>
<feature type="non-terminal residue" evidence="5">
    <location>
        <position position="1"/>
    </location>
</feature>
<feature type="region of interest" description="Disordered" evidence="3">
    <location>
        <begin position="370"/>
        <end position="413"/>
    </location>
</feature>
<comment type="caution">
    <text evidence="5">The sequence shown here is derived from an EMBL/GenBank/DDBJ whole genome shotgun (WGS) entry which is preliminary data.</text>
</comment>
<feature type="compositionally biased region" description="Acidic residues" evidence="3">
    <location>
        <begin position="471"/>
        <end position="529"/>
    </location>
</feature>
<proteinExistence type="predicted"/>
<feature type="region of interest" description="Disordered" evidence="3">
    <location>
        <begin position="447"/>
        <end position="653"/>
    </location>
</feature>
<sequence>MRKYSKAGGRPRKDAILGKSVQSPASTEDSAQISAKDAQEIVVLSSTPPESQKERWRLRSMWELAAVLNFLHVFRPVLNISLEFSAEELETALVTPNNILSQLHIQLLKGIPPVSRTALGNDTWVTALCKKLAVWWPWVAQGEVPLVACHGEEIEVYKELDAGTRMLILKALCEIRLDQDDVWKYIDDSLKHSTPYSTFSKLRMGGDSHGLSYWYDGDAIIGHRLYRETQKIEVKLKPKGKSRSAEPVVTCQWETVATNFDEFQSVSEKLVSSRNKLEAGIGKKVKNDILPVLEELQKKKERALKKQQRQAMLLDNFFGAQGEDGGRSRRDRKPVKYTFDDYDRSIDEAIQLTKKGRQVPEPVHKRYVTVENQGNGTSNNPENALSSESKERSEDSDAVRVSGRLTRSNRLRPTDQKYVERKYGEYVSDNDVGNGDGVFMEAVYEDGHKKSQKHRNVMSSSDSEEGHKEDEGDEEYKEDDGDEESKEDDGDEEYKEDDADEEYKDDDGDEEYKEDEEDLEDDDEELSIDFDDRQNRRRHSNRRKTRRKSRYDEDESVSAESDDSDDDSQEQRRRLSQRKRRGKPVHEVQSGLRRSKRATRVDYRKYEISNSEEENSMEFEEQVKSNGRKSRVESDTSISVNSNVENESSHTEVLVQVRDEKQLITEEAQPCAAFTEEVQSCAAFTEEVQSCAAFTEEAQSCAPFTEEAQSCVPFTEEAQSCAAFTEEPVIRSWEQFGEQSLDLKNRHFIDLNEAAPLSGFDDFPNDNMTKQLGPEDA</sequence>
<evidence type="ECO:0000256" key="3">
    <source>
        <dbReference type="SAM" id="MobiDB-lite"/>
    </source>
</evidence>
<evidence type="ECO:0000256" key="1">
    <source>
        <dbReference type="ARBA" id="ARBA00004123"/>
    </source>
</evidence>
<evidence type="ECO:0000256" key="2">
    <source>
        <dbReference type="ARBA" id="ARBA00023242"/>
    </source>
</evidence>
<feature type="compositionally biased region" description="Basic and acidic residues" evidence="3">
    <location>
        <begin position="388"/>
        <end position="398"/>
    </location>
</feature>
<dbReference type="AlphaFoldDB" id="A0AA38LQ70"/>
<feature type="domain" description="DDT" evidence="4">
    <location>
        <begin position="66"/>
        <end position="109"/>
    </location>
</feature>
<dbReference type="InterPro" id="IPR028938">
    <property type="entry name" value="Rsf1-like"/>
</dbReference>
<evidence type="ECO:0000313" key="6">
    <source>
        <dbReference type="Proteomes" id="UP000824469"/>
    </source>
</evidence>
<organism evidence="5 6">
    <name type="scientific">Taxus chinensis</name>
    <name type="common">Chinese yew</name>
    <name type="synonym">Taxus wallichiana var. chinensis</name>
    <dbReference type="NCBI Taxonomy" id="29808"/>
    <lineage>
        <taxon>Eukaryota</taxon>
        <taxon>Viridiplantae</taxon>
        <taxon>Streptophyta</taxon>
        <taxon>Embryophyta</taxon>
        <taxon>Tracheophyta</taxon>
        <taxon>Spermatophyta</taxon>
        <taxon>Pinopsida</taxon>
        <taxon>Pinidae</taxon>
        <taxon>Conifers II</taxon>
        <taxon>Cupressales</taxon>
        <taxon>Taxaceae</taxon>
        <taxon>Taxus</taxon>
    </lineage>
</organism>
<dbReference type="PANTHER" id="PTHR14296">
    <property type="entry name" value="REMODELING AND SPACING FACTOR 1"/>
    <property type="match status" value="1"/>
</dbReference>
<dbReference type="OMA" id="QSCAAFT"/>
<dbReference type="PANTHER" id="PTHR14296:SF12">
    <property type="entry name" value="DDT DOMAIN-CONTAINING PROTEIN DDR4 ISOFORM X1"/>
    <property type="match status" value="1"/>
</dbReference>
<feature type="compositionally biased region" description="Polar residues" evidence="3">
    <location>
        <begin position="20"/>
        <end position="33"/>
    </location>
</feature>
<feature type="compositionally biased region" description="Basic residues" evidence="3">
    <location>
        <begin position="535"/>
        <end position="549"/>
    </location>
</feature>
<feature type="compositionally biased region" description="Polar residues" evidence="3">
    <location>
        <begin position="370"/>
        <end position="385"/>
    </location>
</feature>
<feature type="compositionally biased region" description="Basic residues" evidence="3">
    <location>
        <begin position="574"/>
        <end position="583"/>
    </location>
</feature>
<evidence type="ECO:0000313" key="5">
    <source>
        <dbReference type="EMBL" id="KAH9330665.1"/>
    </source>
</evidence>
<dbReference type="EMBL" id="JAHRHJ020000001">
    <property type="protein sequence ID" value="KAH9330665.1"/>
    <property type="molecule type" value="Genomic_DNA"/>
</dbReference>
<keyword evidence="6" id="KW-1185">Reference proteome</keyword>
<dbReference type="Proteomes" id="UP000824469">
    <property type="component" value="Unassembled WGS sequence"/>
</dbReference>
<feature type="region of interest" description="Disordered" evidence="3">
    <location>
        <begin position="756"/>
        <end position="777"/>
    </location>
</feature>
<comment type="subcellular location">
    <subcellularLocation>
        <location evidence="1">Nucleus</location>
    </subcellularLocation>
</comment>
<feature type="compositionally biased region" description="Acidic residues" evidence="3">
    <location>
        <begin position="610"/>
        <end position="620"/>
    </location>
</feature>
<keyword evidence="2" id="KW-0539">Nucleus</keyword>